<sequence length="363" mass="41166">MGSQELDIEEAWGAIRSVLIRSLGFGDSDVTPVPKLRDASGYKLLSVFKKQDATLAHKVLGHDPEISYRGQVEDIIGDNLDVDVIDRNICLERNLRLARSETGQRKEIFISIKKCHQLEVKHLDSDCISAYKRSFKKESKKFLVMSSIMVESLELRVSIGNRKVAVQLQEPTPVAFVAHRVRIRKPGDGAYSALIRRLRRRKTRPEEVVGAPVVAPRPSVRQPTDPLPDLPYNHYSEPPTKYIDQESENISLLDTGDFLYDLIEDPKSPIPSEKSLQADDEASQMTRYTESKEIQADGNYSMAKSFEVTPDAGADPETETETTESEENMYYNILGRLPMYHRMSETFDLSYVTFDPKDKVTHL</sequence>
<dbReference type="EMBL" id="AMQN01002916">
    <property type="status" value="NOT_ANNOTATED_CDS"/>
    <property type="molecule type" value="Genomic_DNA"/>
</dbReference>
<protein>
    <submittedName>
        <fullName evidence="1 2">Uncharacterized protein</fullName>
    </submittedName>
</protein>
<dbReference type="HOGENOM" id="CLU_763424_0_0_1"/>
<name>R7TKR6_CAPTE</name>
<dbReference type="AlphaFoldDB" id="R7TKR6"/>
<gene>
    <name evidence="1" type="ORF">CAPTEDRAFT_185902</name>
</gene>
<dbReference type="EnsemblMetazoa" id="CapteT185902">
    <property type="protein sequence ID" value="CapteP185902"/>
    <property type="gene ID" value="CapteG185902"/>
</dbReference>
<evidence type="ECO:0000313" key="1">
    <source>
        <dbReference type="EMBL" id="ELT91700.1"/>
    </source>
</evidence>
<accession>R7TKR6</accession>
<reference evidence="2" key="3">
    <citation type="submission" date="2015-06" db="UniProtKB">
        <authorList>
            <consortium name="EnsemblMetazoa"/>
        </authorList>
    </citation>
    <scope>IDENTIFICATION</scope>
</reference>
<organism evidence="1">
    <name type="scientific">Capitella teleta</name>
    <name type="common">Polychaete worm</name>
    <dbReference type="NCBI Taxonomy" id="283909"/>
    <lineage>
        <taxon>Eukaryota</taxon>
        <taxon>Metazoa</taxon>
        <taxon>Spiralia</taxon>
        <taxon>Lophotrochozoa</taxon>
        <taxon>Annelida</taxon>
        <taxon>Polychaeta</taxon>
        <taxon>Sedentaria</taxon>
        <taxon>Scolecida</taxon>
        <taxon>Capitellidae</taxon>
        <taxon>Capitella</taxon>
    </lineage>
</organism>
<reference evidence="3" key="1">
    <citation type="submission" date="2012-12" db="EMBL/GenBank/DDBJ databases">
        <authorList>
            <person name="Hellsten U."/>
            <person name="Grimwood J."/>
            <person name="Chapman J.A."/>
            <person name="Shapiro H."/>
            <person name="Aerts A."/>
            <person name="Otillar R.P."/>
            <person name="Terry A.Y."/>
            <person name="Boore J.L."/>
            <person name="Simakov O."/>
            <person name="Marletaz F."/>
            <person name="Cho S.-J."/>
            <person name="Edsinger-Gonzales E."/>
            <person name="Havlak P."/>
            <person name="Kuo D.-H."/>
            <person name="Larsson T."/>
            <person name="Lv J."/>
            <person name="Arendt D."/>
            <person name="Savage R."/>
            <person name="Osoegawa K."/>
            <person name="de Jong P."/>
            <person name="Lindberg D.R."/>
            <person name="Seaver E.C."/>
            <person name="Weisblat D.A."/>
            <person name="Putnam N.H."/>
            <person name="Grigoriev I.V."/>
            <person name="Rokhsar D.S."/>
        </authorList>
    </citation>
    <scope>NUCLEOTIDE SEQUENCE</scope>
    <source>
        <strain evidence="3">I ESC-2004</strain>
    </source>
</reference>
<dbReference type="Proteomes" id="UP000014760">
    <property type="component" value="Unassembled WGS sequence"/>
</dbReference>
<dbReference type="EMBL" id="KB310391">
    <property type="protein sequence ID" value="ELT91700.1"/>
    <property type="molecule type" value="Genomic_DNA"/>
</dbReference>
<reference evidence="1 3" key="2">
    <citation type="journal article" date="2013" name="Nature">
        <title>Insights into bilaterian evolution from three spiralian genomes.</title>
        <authorList>
            <person name="Simakov O."/>
            <person name="Marletaz F."/>
            <person name="Cho S.J."/>
            <person name="Edsinger-Gonzales E."/>
            <person name="Havlak P."/>
            <person name="Hellsten U."/>
            <person name="Kuo D.H."/>
            <person name="Larsson T."/>
            <person name="Lv J."/>
            <person name="Arendt D."/>
            <person name="Savage R."/>
            <person name="Osoegawa K."/>
            <person name="de Jong P."/>
            <person name="Grimwood J."/>
            <person name="Chapman J.A."/>
            <person name="Shapiro H."/>
            <person name="Aerts A."/>
            <person name="Otillar R.P."/>
            <person name="Terry A.Y."/>
            <person name="Boore J.L."/>
            <person name="Grigoriev I.V."/>
            <person name="Lindberg D.R."/>
            <person name="Seaver E.C."/>
            <person name="Weisblat D.A."/>
            <person name="Putnam N.H."/>
            <person name="Rokhsar D.S."/>
        </authorList>
    </citation>
    <scope>NUCLEOTIDE SEQUENCE</scope>
    <source>
        <strain evidence="1 3">I ESC-2004</strain>
    </source>
</reference>
<proteinExistence type="predicted"/>
<evidence type="ECO:0000313" key="3">
    <source>
        <dbReference type="Proteomes" id="UP000014760"/>
    </source>
</evidence>
<keyword evidence="3" id="KW-1185">Reference proteome</keyword>
<evidence type="ECO:0000313" key="2">
    <source>
        <dbReference type="EnsemblMetazoa" id="CapteP185902"/>
    </source>
</evidence>